<reference key="2">
    <citation type="submission" date="2011-05" db="EMBL/GenBank/DDBJ databases">
        <title>The Genome Sequence of Magnaporthe oryzae 70-15.</title>
        <authorList>
            <consortium name="The Broad Institute Genome Sequencing Platform"/>
            <person name="Ma L.-J."/>
            <person name="Dead R."/>
            <person name="Young S.K."/>
            <person name="Zeng Q."/>
            <person name="Gargeya S."/>
            <person name="Fitzgerald M."/>
            <person name="Haas B."/>
            <person name="Abouelleil A."/>
            <person name="Alvarado L."/>
            <person name="Arachchi H.M."/>
            <person name="Berlin A."/>
            <person name="Brown A."/>
            <person name="Chapman S.B."/>
            <person name="Chen Z."/>
            <person name="Dunbar C."/>
            <person name="Freedman E."/>
            <person name="Gearin G."/>
            <person name="Gellesch M."/>
            <person name="Goldberg J."/>
            <person name="Griggs A."/>
            <person name="Gujja S."/>
            <person name="Heiman D."/>
            <person name="Howarth C."/>
            <person name="Larson L."/>
            <person name="Lui A."/>
            <person name="MacDonald P.J.P."/>
            <person name="Mehta T."/>
            <person name="Montmayeur A."/>
            <person name="Murphy C."/>
            <person name="Neiman D."/>
            <person name="Pearson M."/>
            <person name="Priest M."/>
            <person name="Roberts A."/>
            <person name="Saif S."/>
            <person name="Shea T."/>
            <person name="Shenoy N."/>
            <person name="Sisk P."/>
            <person name="Stolte C."/>
            <person name="Sykes S."/>
            <person name="Yandava C."/>
            <person name="Wortman J."/>
            <person name="Nusbaum C."/>
            <person name="Birren B."/>
        </authorList>
    </citation>
    <scope>NUCLEOTIDE SEQUENCE</scope>
    <source>
        <strain>70-15</strain>
    </source>
</reference>
<reference evidence="2 3" key="1">
    <citation type="journal article" date="2005" name="Nature">
        <title>The genome sequence of the rice blast fungus Magnaporthe grisea.</title>
        <authorList>
            <person name="Dean R.A."/>
            <person name="Talbot N.J."/>
            <person name="Ebbole D.J."/>
            <person name="Farman M.L."/>
            <person name="Mitchell T.K."/>
            <person name="Orbach M.J."/>
            <person name="Thon M."/>
            <person name="Kulkarni R."/>
            <person name="Xu J.R."/>
            <person name="Pan H."/>
            <person name="Read N.D."/>
            <person name="Lee Y.H."/>
            <person name="Carbone I."/>
            <person name="Brown D."/>
            <person name="Oh Y.Y."/>
            <person name="Donofrio N."/>
            <person name="Jeong J.S."/>
            <person name="Soanes D.M."/>
            <person name="Djonovic S."/>
            <person name="Kolomiets E."/>
            <person name="Rehmeyer C."/>
            <person name="Li W."/>
            <person name="Harding M."/>
            <person name="Kim S."/>
            <person name="Lebrun M.H."/>
            <person name="Bohnert H."/>
            <person name="Coughlan S."/>
            <person name="Butler J."/>
            <person name="Calvo S."/>
            <person name="Ma L.J."/>
            <person name="Nicol R."/>
            <person name="Purcell S."/>
            <person name="Nusbaum C."/>
            <person name="Galagan J.E."/>
            <person name="Birren B.W."/>
        </authorList>
    </citation>
    <scope>NUCLEOTIDE SEQUENCE [LARGE SCALE GENOMIC DNA]</scope>
    <source>
        <strain evidence="3">70-15 / ATCC MYA-4617 / FGSC 8958</strain>
    </source>
</reference>
<dbReference type="GeneID" id="12986333"/>
<dbReference type="KEGG" id="mgr:MGG_15152"/>
<feature type="compositionally biased region" description="Low complexity" evidence="1">
    <location>
        <begin position="1"/>
        <end position="17"/>
    </location>
</feature>
<feature type="region of interest" description="Disordered" evidence="1">
    <location>
        <begin position="95"/>
        <end position="114"/>
    </location>
</feature>
<proteinExistence type="predicted"/>
<sequence>MSFNTQSSTTTNSTGQQPGLQSSYWRAEKPSYSPYQAGDAFVNPLMLSSPQHKTSEPSPDFASLLASAAAAAQTQLATTDNIDIDIDGHIYSDGHTSSDDNMSDVGGDESTGATAMPDTIDELATYSDDVVGAHAGLLPYLAGRYTNPGLYLQLARVAFLRQGRERPQVEWPRVEIEAETPVVVERRRGQSLGAILMRHKLSLLEEQLARLGQQQLPQEQEQELGGGQDTEAGFWDGQEYQEDQVSGFRVDEDGDVEMEDAWP</sequence>
<dbReference type="VEuPathDB" id="FungiDB:MGG_15152"/>
<dbReference type="RefSeq" id="XP_003710429.1">
    <property type="nucleotide sequence ID" value="XM_003710381.1"/>
</dbReference>
<evidence type="ECO:0000313" key="3">
    <source>
        <dbReference type="Proteomes" id="UP000009058"/>
    </source>
</evidence>
<feature type="region of interest" description="Disordered" evidence="1">
    <location>
        <begin position="1"/>
        <end position="31"/>
    </location>
</feature>
<gene>
    <name evidence="2" type="ORF">MGG_15152</name>
</gene>
<dbReference type="EMBL" id="CM001231">
    <property type="protein sequence ID" value="EHA57817.1"/>
    <property type="molecule type" value="Genomic_DNA"/>
</dbReference>
<dbReference type="HOGENOM" id="CLU_1057969_0_0_1"/>
<dbReference type="AlphaFoldDB" id="G4MMP5"/>
<protein>
    <submittedName>
        <fullName evidence="2">Uncharacterized protein</fullName>
    </submittedName>
</protein>
<dbReference type="OrthoDB" id="5241827at2759"/>
<evidence type="ECO:0000313" key="2">
    <source>
        <dbReference type="EMBL" id="EHA57817.1"/>
    </source>
</evidence>
<feature type="compositionally biased region" description="Acidic residues" evidence="1">
    <location>
        <begin position="252"/>
        <end position="263"/>
    </location>
</feature>
<organism evidence="2 3">
    <name type="scientific">Pyricularia oryzae (strain 70-15 / ATCC MYA-4617 / FGSC 8958)</name>
    <name type="common">Rice blast fungus</name>
    <name type="synonym">Magnaporthe oryzae</name>
    <dbReference type="NCBI Taxonomy" id="242507"/>
    <lineage>
        <taxon>Eukaryota</taxon>
        <taxon>Fungi</taxon>
        <taxon>Dikarya</taxon>
        <taxon>Ascomycota</taxon>
        <taxon>Pezizomycotina</taxon>
        <taxon>Sordariomycetes</taxon>
        <taxon>Sordariomycetidae</taxon>
        <taxon>Magnaporthales</taxon>
        <taxon>Pyriculariaceae</taxon>
        <taxon>Pyricularia</taxon>
    </lineage>
</organism>
<dbReference type="InParanoid" id="G4MMP5"/>
<accession>G4MMP5</accession>
<dbReference type="Proteomes" id="UP000009058">
    <property type="component" value="Chromosome 1"/>
</dbReference>
<evidence type="ECO:0000256" key="1">
    <source>
        <dbReference type="SAM" id="MobiDB-lite"/>
    </source>
</evidence>
<feature type="region of interest" description="Disordered" evidence="1">
    <location>
        <begin position="214"/>
        <end position="263"/>
    </location>
</feature>
<keyword evidence="3" id="KW-1185">Reference proteome</keyword>
<name>G4MMP5_PYRO7</name>